<keyword evidence="3" id="KW-1133">Transmembrane helix</keyword>
<sequence>MSYAPRLSRFGDSGDSGDYWPGFVDALATLLLVIVFLLSIFLVGQFALGRALTGRDEQLAQLNTQLSTLTDELSLARGENQRLTTEMTALRATLSDVEAERDELSDQLVIVLGRLDDTQATLVESESLNAEQTDQLTALNLQAQALRDQIAELSALLDAAEAREAELDSEIINLGERLNAALASRVAELARYRSEFFGRLREILGNRTGISIVGDRFVFESDVIFPSGSAAISSEGRESLEPVAQAIIQLTREIPDDIDWVIQIEGHTDPRPIRSTYPSNWHLSAARAISVINYFEDLGVPPQRMVAAGYGPYQPIAQGDTEDAYARNRRIELKLTSR</sequence>
<dbReference type="PROSITE" id="PS51123">
    <property type="entry name" value="OMPA_2"/>
    <property type="match status" value="1"/>
</dbReference>
<protein>
    <submittedName>
        <fullName evidence="5">Peptidoglycan -binding protein</fullName>
    </submittedName>
</protein>
<evidence type="ECO:0000259" key="4">
    <source>
        <dbReference type="PROSITE" id="PS51123"/>
    </source>
</evidence>
<dbReference type="Pfam" id="PF00691">
    <property type="entry name" value="OmpA"/>
    <property type="match status" value="1"/>
</dbReference>
<evidence type="ECO:0000313" key="5">
    <source>
        <dbReference type="EMBL" id="MFC2925737.1"/>
    </source>
</evidence>
<name>A0ABV6ZWG7_9PROT</name>
<dbReference type="RefSeq" id="WP_343165625.1">
    <property type="nucleotide sequence ID" value="NZ_JBHRSV010000007.1"/>
</dbReference>
<keyword evidence="2" id="KW-0175">Coiled coil</keyword>
<dbReference type="NCBIfam" id="NF006543">
    <property type="entry name" value="PRK09039.1-2"/>
    <property type="match status" value="1"/>
</dbReference>
<evidence type="ECO:0000256" key="1">
    <source>
        <dbReference type="PROSITE-ProRule" id="PRU00473"/>
    </source>
</evidence>
<gene>
    <name evidence="5" type="ORF">ACFOOR_06430</name>
</gene>
<organism evidence="5 6">
    <name type="scientific">Hyphobacterium vulgare</name>
    <dbReference type="NCBI Taxonomy" id="1736751"/>
    <lineage>
        <taxon>Bacteria</taxon>
        <taxon>Pseudomonadati</taxon>
        <taxon>Pseudomonadota</taxon>
        <taxon>Alphaproteobacteria</taxon>
        <taxon>Maricaulales</taxon>
        <taxon>Maricaulaceae</taxon>
        <taxon>Hyphobacterium</taxon>
    </lineage>
</organism>
<dbReference type="InterPro" id="IPR036737">
    <property type="entry name" value="OmpA-like_sf"/>
</dbReference>
<dbReference type="PANTHER" id="PTHR30329">
    <property type="entry name" value="STATOR ELEMENT OF FLAGELLAR MOTOR COMPLEX"/>
    <property type="match status" value="1"/>
</dbReference>
<dbReference type="Proteomes" id="UP001595379">
    <property type="component" value="Unassembled WGS sequence"/>
</dbReference>
<comment type="caution">
    <text evidence="5">The sequence shown here is derived from an EMBL/GenBank/DDBJ whole genome shotgun (WGS) entry which is preliminary data.</text>
</comment>
<feature type="coiled-coil region" evidence="2">
    <location>
        <begin position="59"/>
        <end position="177"/>
    </location>
</feature>
<dbReference type="Gene3D" id="1.10.287.1490">
    <property type="match status" value="1"/>
</dbReference>
<feature type="transmembrane region" description="Helical" evidence="3">
    <location>
        <begin position="26"/>
        <end position="48"/>
    </location>
</feature>
<feature type="domain" description="OmpA-like" evidence="4">
    <location>
        <begin position="213"/>
        <end position="338"/>
    </location>
</feature>
<dbReference type="EMBL" id="JBHRSV010000007">
    <property type="protein sequence ID" value="MFC2925737.1"/>
    <property type="molecule type" value="Genomic_DNA"/>
</dbReference>
<keyword evidence="6" id="KW-1185">Reference proteome</keyword>
<keyword evidence="3" id="KW-0812">Transmembrane</keyword>
<dbReference type="InterPro" id="IPR050330">
    <property type="entry name" value="Bact_OuterMem_StrucFunc"/>
</dbReference>
<dbReference type="PANTHER" id="PTHR30329:SF21">
    <property type="entry name" value="LIPOPROTEIN YIAD-RELATED"/>
    <property type="match status" value="1"/>
</dbReference>
<dbReference type="InterPro" id="IPR006665">
    <property type="entry name" value="OmpA-like"/>
</dbReference>
<proteinExistence type="predicted"/>
<keyword evidence="1 3" id="KW-0472">Membrane</keyword>
<evidence type="ECO:0000256" key="3">
    <source>
        <dbReference type="SAM" id="Phobius"/>
    </source>
</evidence>
<dbReference type="SUPFAM" id="SSF103088">
    <property type="entry name" value="OmpA-like"/>
    <property type="match status" value="1"/>
</dbReference>
<dbReference type="CDD" id="cd07185">
    <property type="entry name" value="OmpA_C-like"/>
    <property type="match status" value="1"/>
</dbReference>
<reference evidence="6" key="1">
    <citation type="journal article" date="2019" name="Int. J. Syst. Evol. Microbiol.">
        <title>The Global Catalogue of Microorganisms (GCM) 10K type strain sequencing project: providing services to taxonomists for standard genome sequencing and annotation.</title>
        <authorList>
            <consortium name="The Broad Institute Genomics Platform"/>
            <consortium name="The Broad Institute Genome Sequencing Center for Infectious Disease"/>
            <person name="Wu L."/>
            <person name="Ma J."/>
        </authorList>
    </citation>
    <scope>NUCLEOTIDE SEQUENCE [LARGE SCALE GENOMIC DNA]</scope>
    <source>
        <strain evidence="6">KCTC 52487</strain>
    </source>
</reference>
<accession>A0ABV6ZWG7</accession>
<dbReference type="NCBIfam" id="NF006545">
    <property type="entry name" value="PRK09039.1-4"/>
    <property type="match status" value="1"/>
</dbReference>
<dbReference type="Gene3D" id="3.30.1330.60">
    <property type="entry name" value="OmpA-like domain"/>
    <property type="match status" value="1"/>
</dbReference>
<evidence type="ECO:0000313" key="6">
    <source>
        <dbReference type="Proteomes" id="UP001595379"/>
    </source>
</evidence>
<evidence type="ECO:0000256" key="2">
    <source>
        <dbReference type="SAM" id="Coils"/>
    </source>
</evidence>